<dbReference type="RefSeq" id="XP_007880321.1">
    <property type="nucleotide sequence ID" value="XM_007882130.1"/>
</dbReference>
<dbReference type="Pfam" id="PF21266">
    <property type="entry name" value="S1_RRP4"/>
    <property type="match status" value="1"/>
</dbReference>
<evidence type="ECO:0000259" key="8">
    <source>
        <dbReference type="Pfam" id="PF14382"/>
    </source>
</evidence>
<dbReference type="HOGENOM" id="CLU_034114_3_0_1"/>
<comment type="subcellular location">
    <subcellularLocation>
        <location evidence="1">Nucleus</location>
    </subcellularLocation>
</comment>
<dbReference type="GO" id="GO:0071038">
    <property type="term" value="P:TRAMP-dependent tRNA surveillance pathway"/>
    <property type="evidence" value="ECO:0007669"/>
    <property type="project" value="TreeGrafter"/>
</dbReference>
<evidence type="ECO:0000256" key="3">
    <source>
        <dbReference type="ARBA" id="ARBA00022552"/>
    </source>
</evidence>
<comment type="similarity">
    <text evidence="2">Belongs to the RRP4 family.</text>
</comment>
<dbReference type="GO" id="GO:0034475">
    <property type="term" value="P:U4 snRNA 3'-end processing"/>
    <property type="evidence" value="ECO:0007669"/>
    <property type="project" value="TreeGrafter"/>
</dbReference>
<feature type="domain" description="Exosome complex component N-terminal" evidence="8">
    <location>
        <begin position="98"/>
        <end position="134"/>
    </location>
</feature>
<name>A0A061H768_9BASI</name>
<evidence type="ECO:0000256" key="1">
    <source>
        <dbReference type="ARBA" id="ARBA00004123"/>
    </source>
</evidence>
<sequence>MSAATQGTSTNAGPAAFTVLTSRKRRQGSAGPSTSYHVHHSGARHPCSSSSASSSSSSTKPGYALDALSAAHLGHGDAMDMDDDPTSADDGGDGATTIAVPGEPLASSSLFMRGHGTTLSSTGTITSTVAGTLVLTNKLLSIPPIRSRYIPEIGDLVIGQVTSLSPKRWKVDIHSRSDASLQLSSINLPGGVQRRKLESDELQMRNFFKEDDWVVAEVQSVFHDGTVGLHTRSLRYGKLRNGTVQKVEAGRVKRLKSHFCDVTLAPPRAGHDEAALDRDRDPGRDAAKPVKLDLILGLNGYIWIAKHVPFSLSKAEGTEGQGMAGTGTGRDVDAVYTDDNEEIDTATRAAISTARKVIAILDAWCVPISDVAVERAYETLVELHRGEGDVEPEVQRIVVESTLEAVA</sequence>
<dbReference type="GO" id="GO:0000177">
    <property type="term" value="C:cytoplasmic exosome (RNase complex)"/>
    <property type="evidence" value="ECO:0007669"/>
    <property type="project" value="TreeGrafter"/>
</dbReference>
<gene>
    <name evidence="10" type="ORF">PFL1_04604</name>
</gene>
<dbReference type="SUPFAM" id="SSF110324">
    <property type="entry name" value="Ribosomal L27 protein-like"/>
    <property type="match status" value="1"/>
</dbReference>
<dbReference type="GO" id="GO:0071028">
    <property type="term" value="P:nuclear mRNA surveillance"/>
    <property type="evidence" value="ECO:0007669"/>
    <property type="project" value="UniProtKB-ARBA"/>
</dbReference>
<keyword evidence="5" id="KW-0694">RNA-binding</keyword>
<dbReference type="InterPro" id="IPR036612">
    <property type="entry name" value="KH_dom_type_1_sf"/>
</dbReference>
<dbReference type="Pfam" id="PF14382">
    <property type="entry name" value="ECR1_N"/>
    <property type="match status" value="1"/>
</dbReference>
<dbReference type="GO" id="GO:0071051">
    <property type="term" value="P:poly(A)-dependent snoRNA 3'-end processing"/>
    <property type="evidence" value="ECO:0007669"/>
    <property type="project" value="TreeGrafter"/>
</dbReference>
<feature type="region of interest" description="Disordered" evidence="7">
    <location>
        <begin position="1"/>
        <end position="61"/>
    </location>
</feature>
<dbReference type="KEGG" id="pfp:PFL1_04604"/>
<dbReference type="InterPro" id="IPR026699">
    <property type="entry name" value="Exosome_RNA_bind1/RRP40/RRP4"/>
</dbReference>
<evidence type="ECO:0000259" key="9">
    <source>
        <dbReference type="Pfam" id="PF21266"/>
    </source>
</evidence>
<dbReference type="FunFam" id="2.40.50.140:FF:000038">
    <property type="entry name" value="Exosome complex component RRP4"/>
    <property type="match status" value="1"/>
</dbReference>
<dbReference type="Proteomes" id="UP000053664">
    <property type="component" value="Unassembled WGS sequence"/>
</dbReference>
<evidence type="ECO:0000256" key="2">
    <source>
        <dbReference type="ARBA" id="ARBA00009155"/>
    </source>
</evidence>
<feature type="region of interest" description="Disordered" evidence="7">
    <location>
        <begin position="75"/>
        <end position="100"/>
    </location>
</feature>
<dbReference type="PANTHER" id="PTHR21321">
    <property type="entry name" value="PNAS-3 RELATED"/>
    <property type="match status" value="1"/>
</dbReference>
<evidence type="ECO:0000256" key="5">
    <source>
        <dbReference type="ARBA" id="ARBA00022884"/>
    </source>
</evidence>
<feature type="domain" description="RRP4 S1" evidence="9">
    <location>
        <begin position="148"/>
        <end position="220"/>
    </location>
</feature>
<dbReference type="AlphaFoldDB" id="A0A061H768"/>
<dbReference type="GO" id="GO:0071034">
    <property type="term" value="P:CUT catabolic process"/>
    <property type="evidence" value="ECO:0007669"/>
    <property type="project" value="TreeGrafter"/>
</dbReference>
<reference evidence="10 11" key="1">
    <citation type="journal article" date="2013" name="Plant Cell">
        <title>The transition from a phytopathogenic smut ancestor to an anamorphic biocontrol agent deciphered by comparative whole-genome analysis.</title>
        <authorList>
            <person name="Lefebvre F."/>
            <person name="Joly D.L."/>
            <person name="Labbe C."/>
            <person name="Teichmann B."/>
            <person name="Linning R."/>
            <person name="Belzile F."/>
            <person name="Bakkeren G."/>
            <person name="Belanger R.R."/>
        </authorList>
    </citation>
    <scope>NUCLEOTIDE SEQUENCE [LARGE SCALE GENOMIC DNA]</scope>
    <source>
        <strain evidence="10 11">PF-1</strain>
    </source>
</reference>
<dbReference type="GO" id="GO:0000467">
    <property type="term" value="P:exonucleolytic trimming to generate mature 3'-end of 5.8S rRNA from tricistronic rRNA transcript (SSU-rRNA, 5.8S rRNA, LSU-rRNA)"/>
    <property type="evidence" value="ECO:0007669"/>
    <property type="project" value="TreeGrafter"/>
</dbReference>
<organism evidence="10 11">
    <name type="scientific">Pseudozyma flocculosa PF-1</name>
    <dbReference type="NCBI Taxonomy" id="1277687"/>
    <lineage>
        <taxon>Eukaryota</taxon>
        <taxon>Fungi</taxon>
        <taxon>Dikarya</taxon>
        <taxon>Basidiomycota</taxon>
        <taxon>Ustilaginomycotina</taxon>
        <taxon>Ustilaginomycetes</taxon>
        <taxon>Ustilaginales</taxon>
        <taxon>Ustilaginaceae</taxon>
        <taxon>Pseudozyma</taxon>
    </lineage>
</organism>
<dbReference type="InterPro" id="IPR012340">
    <property type="entry name" value="NA-bd_OB-fold"/>
</dbReference>
<evidence type="ECO:0000256" key="6">
    <source>
        <dbReference type="ARBA" id="ARBA00023242"/>
    </source>
</evidence>
<dbReference type="eggNOG" id="KOG3013">
    <property type="taxonomic scope" value="Eukaryota"/>
</dbReference>
<dbReference type="PANTHER" id="PTHR21321:SF4">
    <property type="entry name" value="EXOSOME COMPLEX COMPONENT RRP4"/>
    <property type="match status" value="1"/>
</dbReference>
<dbReference type="SUPFAM" id="SSF54791">
    <property type="entry name" value="Eukaryotic type KH-domain (KH-domain type I)"/>
    <property type="match status" value="1"/>
</dbReference>
<feature type="compositionally biased region" description="Low complexity" evidence="7">
    <location>
        <begin position="48"/>
        <end position="58"/>
    </location>
</feature>
<dbReference type="EMBL" id="KE361637">
    <property type="protein sequence ID" value="EPQ27860.1"/>
    <property type="molecule type" value="Genomic_DNA"/>
</dbReference>
<dbReference type="GO" id="GO:0003723">
    <property type="term" value="F:RNA binding"/>
    <property type="evidence" value="ECO:0007669"/>
    <property type="project" value="UniProtKB-KW"/>
</dbReference>
<dbReference type="GeneID" id="19318705"/>
<feature type="compositionally biased region" description="Acidic residues" evidence="7">
    <location>
        <begin position="79"/>
        <end position="92"/>
    </location>
</feature>
<dbReference type="OrthoDB" id="1650at2759"/>
<dbReference type="Gene3D" id="2.40.50.140">
    <property type="entry name" value="Nucleic acid-binding proteins"/>
    <property type="match status" value="1"/>
</dbReference>
<keyword evidence="3" id="KW-0698">rRNA processing</keyword>
<dbReference type="CDD" id="cd05789">
    <property type="entry name" value="S1_Rrp4"/>
    <property type="match status" value="1"/>
</dbReference>
<accession>A0A061H768</accession>
<keyword evidence="4" id="KW-0271">Exosome</keyword>
<proteinExistence type="inferred from homology"/>
<dbReference type="Gene3D" id="2.40.50.100">
    <property type="match status" value="1"/>
</dbReference>
<feature type="compositionally biased region" description="Polar residues" evidence="7">
    <location>
        <begin position="1"/>
        <end position="12"/>
    </location>
</feature>
<evidence type="ECO:0000256" key="7">
    <source>
        <dbReference type="SAM" id="MobiDB-lite"/>
    </source>
</evidence>
<evidence type="ECO:0000313" key="10">
    <source>
        <dbReference type="EMBL" id="EPQ27860.1"/>
    </source>
</evidence>
<protein>
    <submittedName>
        <fullName evidence="10">Uncharacterized protein</fullName>
    </submittedName>
</protein>
<dbReference type="InterPro" id="IPR025721">
    <property type="entry name" value="Exosome_cplx_N_dom"/>
</dbReference>
<evidence type="ECO:0000256" key="4">
    <source>
        <dbReference type="ARBA" id="ARBA00022835"/>
    </source>
</evidence>
<dbReference type="GO" id="GO:0000176">
    <property type="term" value="C:nuclear exosome (RNase complex)"/>
    <property type="evidence" value="ECO:0007669"/>
    <property type="project" value="TreeGrafter"/>
</dbReference>
<dbReference type="GO" id="GO:0071035">
    <property type="term" value="P:nuclear polyadenylation-dependent rRNA catabolic process"/>
    <property type="evidence" value="ECO:0007669"/>
    <property type="project" value="TreeGrafter"/>
</dbReference>
<evidence type="ECO:0000313" key="11">
    <source>
        <dbReference type="Proteomes" id="UP000053664"/>
    </source>
</evidence>
<dbReference type="SUPFAM" id="SSF50249">
    <property type="entry name" value="Nucleic acid-binding proteins"/>
    <property type="match status" value="1"/>
</dbReference>
<keyword evidence="6" id="KW-0539">Nucleus</keyword>
<dbReference type="InterPro" id="IPR048565">
    <property type="entry name" value="S1_RRP4"/>
</dbReference>